<feature type="compositionally biased region" description="Pro residues" evidence="1">
    <location>
        <begin position="9"/>
        <end position="20"/>
    </location>
</feature>
<comment type="caution">
    <text evidence="3">The sequence shown here is derived from an EMBL/GenBank/DDBJ whole genome shotgun (WGS) entry which is preliminary data.</text>
</comment>
<name>A0A4Y2TYJ3_ARAVE</name>
<evidence type="ECO:0000313" key="5">
    <source>
        <dbReference type="Proteomes" id="UP000499080"/>
    </source>
</evidence>
<reference evidence="3 5" key="1">
    <citation type="journal article" date="2019" name="Sci. Rep.">
        <title>Orb-weaving spider Araneus ventricosus genome elucidates the spidroin gene catalogue.</title>
        <authorList>
            <person name="Kono N."/>
            <person name="Nakamura H."/>
            <person name="Ohtoshi R."/>
            <person name="Moran D.A.P."/>
            <person name="Shinohara A."/>
            <person name="Yoshida Y."/>
            <person name="Fujiwara M."/>
            <person name="Mori M."/>
            <person name="Tomita M."/>
            <person name="Arakawa K."/>
        </authorList>
    </citation>
    <scope>NUCLEOTIDE SEQUENCE [LARGE SCALE GENOMIC DNA]</scope>
</reference>
<dbReference type="Proteomes" id="UP000499080">
    <property type="component" value="Unassembled WGS sequence"/>
</dbReference>
<dbReference type="AlphaFoldDB" id="A0A4Y2TYJ3"/>
<dbReference type="EMBL" id="BGPR01032239">
    <property type="protein sequence ID" value="GBO05701.1"/>
    <property type="molecule type" value="Genomic_DNA"/>
</dbReference>
<evidence type="ECO:0000256" key="1">
    <source>
        <dbReference type="SAM" id="MobiDB-lite"/>
    </source>
</evidence>
<gene>
    <name evidence="3" type="ORF">AVEN_193920_1</name>
    <name evidence="2" type="ORF">AVEN_4339_1</name>
    <name evidence="4" type="ORF">AVEN_82561_1</name>
</gene>
<protein>
    <submittedName>
        <fullName evidence="3">Uncharacterized protein</fullName>
    </submittedName>
</protein>
<feature type="region of interest" description="Disordered" evidence="1">
    <location>
        <begin position="1"/>
        <end position="24"/>
    </location>
</feature>
<feature type="non-terminal residue" evidence="3">
    <location>
        <position position="78"/>
    </location>
</feature>
<dbReference type="EMBL" id="BGPR01031924">
    <property type="protein sequence ID" value="GBO05233.1"/>
    <property type="molecule type" value="Genomic_DNA"/>
</dbReference>
<evidence type="ECO:0000313" key="4">
    <source>
        <dbReference type="EMBL" id="GBO05701.1"/>
    </source>
</evidence>
<sequence length="78" mass="8938">MRLPSLPHSLPPPQIVPPSSIPRDRPNLIPRTGYLSHWSIHRRRSYCCHGIKLILEIKRFKMLIDLSSCLAPKEGEGE</sequence>
<evidence type="ECO:0000313" key="3">
    <source>
        <dbReference type="EMBL" id="GBO05233.1"/>
    </source>
</evidence>
<accession>A0A4Y2TYJ3</accession>
<proteinExistence type="predicted"/>
<organism evidence="3 5">
    <name type="scientific">Araneus ventricosus</name>
    <name type="common">Orbweaver spider</name>
    <name type="synonym">Epeira ventricosa</name>
    <dbReference type="NCBI Taxonomy" id="182803"/>
    <lineage>
        <taxon>Eukaryota</taxon>
        <taxon>Metazoa</taxon>
        <taxon>Ecdysozoa</taxon>
        <taxon>Arthropoda</taxon>
        <taxon>Chelicerata</taxon>
        <taxon>Arachnida</taxon>
        <taxon>Araneae</taxon>
        <taxon>Araneomorphae</taxon>
        <taxon>Entelegynae</taxon>
        <taxon>Araneoidea</taxon>
        <taxon>Araneidae</taxon>
        <taxon>Araneus</taxon>
    </lineage>
</organism>
<dbReference type="EMBL" id="BGPR01031731">
    <property type="protein sequence ID" value="GBO04947.1"/>
    <property type="molecule type" value="Genomic_DNA"/>
</dbReference>
<evidence type="ECO:0000313" key="2">
    <source>
        <dbReference type="EMBL" id="GBO04947.1"/>
    </source>
</evidence>
<keyword evidence="5" id="KW-1185">Reference proteome</keyword>